<dbReference type="Proteomes" id="UP000183275">
    <property type="component" value="Unassembled WGS sequence"/>
</dbReference>
<reference evidence="9" key="1">
    <citation type="submission" date="2016-10" db="EMBL/GenBank/DDBJ databases">
        <authorList>
            <person name="Varghese N."/>
        </authorList>
    </citation>
    <scope>NUCLEOTIDE SEQUENCE [LARGE SCALE GENOMIC DNA]</scope>
    <source>
        <strain evidence="9">CGMCC 1.12284</strain>
    </source>
</reference>
<dbReference type="GO" id="GO:0004756">
    <property type="term" value="F:selenide, water dikinase activity"/>
    <property type="evidence" value="ECO:0007669"/>
    <property type="project" value="TreeGrafter"/>
</dbReference>
<evidence type="ECO:0000313" key="8">
    <source>
        <dbReference type="EMBL" id="SEW30064.1"/>
    </source>
</evidence>
<dbReference type="InterPro" id="IPR004536">
    <property type="entry name" value="SPS/SelD"/>
</dbReference>
<dbReference type="SUPFAM" id="SSF56042">
    <property type="entry name" value="PurM C-terminal domain-like"/>
    <property type="match status" value="1"/>
</dbReference>
<dbReference type="NCBIfam" id="TIGR00476">
    <property type="entry name" value="selD"/>
    <property type="match status" value="1"/>
</dbReference>
<keyword evidence="9" id="KW-1185">Reference proteome</keyword>
<name>A0A1I0QRV3_9EURY</name>
<evidence type="ECO:0000259" key="6">
    <source>
        <dbReference type="Pfam" id="PF00586"/>
    </source>
</evidence>
<dbReference type="InterPro" id="IPR016188">
    <property type="entry name" value="PurM-like_N"/>
</dbReference>
<gene>
    <name evidence="8" type="ORF">SAMN05216285_3798</name>
</gene>
<dbReference type="InterPro" id="IPR036921">
    <property type="entry name" value="PurM-like_N_sf"/>
</dbReference>
<dbReference type="Pfam" id="PF02769">
    <property type="entry name" value="AIRS_C"/>
    <property type="match status" value="1"/>
</dbReference>
<evidence type="ECO:0000259" key="7">
    <source>
        <dbReference type="Pfam" id="PF02769"/>
    </source>
</evidence>
<feature type="domain" description="PurM-like C-terminal" evidence="7">
    <location>
        <begin position="171"/>
        <end position="333"/>
    </location>
</feature>
<keyword evidence="5" id="KW-0711">Selenium</keyword>
<feature type="domain" description="PurM-like N-terminal" evidence="6">
    <location>
        <begin position="51"/>
        <end position="156"/>
    </location>
</feature>
<dbReference type="GO" id="GO:0016260">
    <property type="term" value="P:selenocysteine biosynthetic process"/>
    <property type="evidence" value="ECO:0007669"/>
    <property type="project" value="TreeGrafter"/>
</dbReference>
<dbReference type="Pfam" id="PF00586">
    <property type="entry name" value="AIRS"/>
    <property type="match status" value="1"/>
</dbReference>
<keyword evidence="4" id="KW-0067">ATP-binding</keyword>
<organism evidence="8 9">
    <name type="scientific">Natrinema salifodinae</name>
    <dbReference type="NCBI Taxonomy" id="1202768"/>
    <lineage>
        <taxon>Archaea</taxon>
        <taxon>Methanobacteriati</taxon>
        <taxon>Methanobacteriota</taxon>
        <taxon>Stenosarchaea group</taxon>
        <taxon>Halobacteria</taxon>
        <taxon>Halobacteriales</taxon>
        <taxon>Natrialbaceae</taxon>
        <taxon>Natrinema</taxon>
    </lineage>
</organism>
<keyword evidence="3" id="KW-0418">Kinase</keyword>
<evidence type="ECO:0000256" key="4">
    <source>
        <dbReference type="ARBA" id="ARBA00022840"/>
    </source>
</evidence>
<dbReference type="STRING" id="1202768.SAMN05216285_3798"/>
<evidence type="ECO:0000313" key="9">
    <source>
        <dbReference type="Proteomes" id="UP000183275"/>
    </source>
</evidence>
<evidence type="ECO:0000256" key="1">
    <source>
        <dbReference type="ARBA" id="ARBA00022679"/>
    </source>
</evidence>
<dbReference type="eggNOG" id="arCOG00643">
    <property type="taxonomic scope" value="Archaea"/>
</dbReference>
<dbReference type="SUPFAM" id="SSF55326">
    <property type="entry name" value="PurM N-terminal domain-like"/>
    <property type="match status" value="1"/>
</dbReference>
<dbReference type="Gene3D" id="3.30.1330.10">
    <property type="entry name" value="PurM-like, N-terminal domain"/>
    <property type="match status" value="1"/>
</dbReference>
<proteinExistence type="predicted"/>
<dbReference type="PANTHER" id="PTHR10256:SF0">
    <property type="entry name" value="INACTIVE SELENIDE, WATER DIKINASE-LIKE PROTEIN-RELATED"/>
    <property type="match status" value="1"/>
</dbReference>
<evidence type="ECO:0000256" key="2">
    <source>
        <dbReference type="ARBA" id="ARBA00022741"/>
    </source>
</evidence>
<dbReference type="InterPro" id="IPR036676">
    <property type="entry name" value="PurM-like_C_sf"/>
</dbReference>
<evidence type="ECO:0000256" key="5">
    <source>
        <dbReference type="ARBA" id="ARBA00023266"/>
    </source>
</evidence>
<accession>A0A1I0QRV3</accession>
<protein>
    <submittedName>
        <fullName evidence="8">Selenophosphate synthase</fullName>
    </submittedName>
</protein>
<keyword evidence="2" id="KW-0547">Nucleotide-binding</keyword>
<dbReference type="Gene3D" id="3.90.650.10">
    <property type="entry name" value="PurM-like C-terminal domain"/>
    <property type="match status" value="1"/>
</dbReference>
<dbReference type="GO" id="GO:0005524">
    <property type="term" value="F:ATP binding"/>
    <property type="evidence" value="ECO:0007669"/>
    <property type="project" value="UniProtKB-KW"/>
</dbReference>
<dbReference type="AlphaFoldDB" id="A0A1I0QRV3"/>
<sequence length="344" mass="36071">MTDDSSDPSPALTEYAELHGCSCKVGQGDLESLLADVGLTETQEELRFGVGEDAAARAIADDRCLVTTTDFFTPIVDDPYEFGRVAACNTASDAFATGAGDDLTFLVVLGLPRKVADAGTEILRGIVDAVDEMDGVVAGGHTITNPWPIAGGTVVATAPPEDLLRTGGAAPSDRLYLTKPLGTQAAMGAYRVRDGEFAETITETATRPVRAIADEALAWMTTPNRAAMTASREFATAATDITGFGLLGQTRHLAANAGVGVELTRLPLIDGTLELSRLFGYGLEDGESAETSGGLLLSVPERRTDEFEASLTTAGVFHREVGRVTAGDGVTFVDPTIERISRGR</sequence>
<keyword evidence="1" id="KW-0808">Transferase</keyword>
<dbReference type="GO" id="GO:0005737">
    <property type="term" value="C:cytoplasm"/>
    <property type="evidence" value="ECO:0007669"/>
    <property type="project" value="TreeGrafter"/>
</dbReference>
<dbReference type="PANTHER" id="PTHR10256">
    <property type="entry name" value="SELENIDE, WATER DIKINASE"/>
    <property type="match status" value="1"/>
</dbReference>
<dbReference type="OrthoDB" id="59705at2157"/>
<dbReference type="EMBL" id="FOIS01000005">
    <property type="protein sequence ID" value="SEW30064.1"/>
    <property type="molecule type" value="Genomic_DNA"/>
</dbReference>
<dbReference type="InterPro" id="IPR010918">
    <property type="entry name" value="PurM-like_C_dom"/>
</dbReference>
<dbReference type="NCBIfam" id="NF010705">
    <property type="entry name" value="PRK14105.1"/>
    <property type="match status" value="1"/>
</dbReference>
<dbReference type="RefSeq" id="WP_049989114.1">
    <property type="nucleotide sequence ID" value="NZ_FOIS01000005.1"/>
</dbReference>
<evidence type="ECO:0000256" key="3">
    <source>
        <dbReference type="ARBA" id="ARBA00022777"/>
    </source>
</evidence>